<feature type="region of interest" description="Disordered" evidence="2">
    <location>
        <begin position="494"/>
        <end position="514"/>
    </location>
</feature>
<feature type="compositionally biased region" description="Polar residues" evidence="2">
    <location>
        <begin position="504"/>
        <end position="514"/>
    </location>
</feature>
<evidence type="ECO:0000313" key="3">
    <source>
        <dbReference type="EMBL" id="EDP45775.1"/>
    </source>
</evidence>
<keyword evidence="4" id="KW-1185">Reference proteome</keyword>
<proteinExistence type="predicted"/>
<dbReference type="Proteomes" id="UP000054075">
    <property type="component" value="Unassembled WGS sequence"/>
</dbReference>
<reference evidence="3" key="2">
    <citation type="submission" date="2007-10" db="EMBL/GenBank/DDBJ databases">
        <authorList>
            <person name="Myers G.S."/>
        </authorList>
    </citation>
    <scope>NUCLEOTIDE SEQUENCE [LARGE SCALE GENOMIC DNA]</scope>
</reference>
<gene>
    <name evidence="3" type="ORF">RICGR_0986</name>
</gene>
<dbReference type="AlphaFoldDB" id="A8PNF1"/>
<dbReference type="RefSeq" id="WP_006034763.1">
    <property type="nucleotide sequence ID" value="NZ_AAQJ02000001.1"/>
</dbReference>
<evidence type="ECO:0000256" key="1">
    <source>
        <dbReference type="SAM" id="Coils"/>
    </source>
</evidence>
<reference evidence="3" key="1">
    <citation type="submission" date="2006-04" db="EMBL/GenBank/DDBJ databases">
        <authorList>
            <person name="Seshadri R."/>
            <person name="Federici B.A."/>
        </authorList>
    </citation>
    <scope>NUCLEOTIDE SEQUENCE [LARGE SCALE GENOMIC DNA]</scope>
</reference>
<evidence type="ECO:0000256" key="2">
    <source>
        <dbReference type="SAM" id="MobiDB-lite"/>
    </source>
</evidence>
<keyword evidence="1" id="KW-0175">Coiled coil</keyword>
<protein>
    <submittedName>
        <fullName evidence="3">Uncharacterized protein</fullName>
    </submittedName>
</protein>
<evidence type="ECO:0000313" key="4">
    <source>
        <dbReference type="Proteomes" id="UP000054075"/>
    </source>
</evidence>
<feature type="coiled-coil region" evidence="1">
    <location>
        <begin position="427"/>
        <end position="454"/>
    </location>
</feature>
<dbReference type="EMBL" id="AAQJ02000001">
    <property type="protein sequence ID" value="EDP45775.1"/>
    <property type="molecule type" value="Genomic_DNA"/>
</dbReference>
<comment type="caution">
    <text evidence="3">The sequence shown here is derived from an EMBL/GenBank/DDBJ whole genome shotgun (WGS) entry which is preliminary data.</text>
</comment>
<organism evidence="3 4">
    <name type="scientific">Rickettsiella grylli</name>
    <dbReference type="NCBI Taxonomy" id="59196"/>
    <lineage>
        <taxon>Bacteria</taxon>
        <taxon>Pseudomonadati</taxon>
        <taxon>Pseudomonadota</taxon>
        <taxon>Gammaproteobacteria</taxon>
        <taxon>Legionellales</taxon>
        <taxon>Coxiellaceae</taxon>
        <taxon>Rickettsiella</taxon>
    </lineage>
</organism>
<sequence>MDIKQFNNALCHYNRSLTQINESDFSYTLSIKNATDVFFKEINKIDSQLISYFLENLDKETIPNNKKQAEAFKFFLILAIQSYKEPVDFIEAMFPEYIENKHLKSDWWIIRILQFFIFLFFKPKLTLLNLPDTEKIKNAVERIQRPHKNKEFYDALEMIMDKFLKKDLLVKDYLPLNQNEMDDQWEHYKKKPCYTFKDFKMDGHYHLDTDVLLDYLSKRISFFTDSKEKRFLSFSLAALRDYAYKVDIFSFKNKVEEIKNYLKENSYHHQGRVNGILNLIEKIMQRMHILNKDLFSINFYCSDEYLTEKIDYLKFCYEHHRARWEKSYHDGENTANYYELLNSFENILYDAIFILDRDKLAENLRFNDIAIILQDKENISERSTSGVERLKSKKMLIKNLDLKLTELRNHTAQLRNFTKTVVLNRLADDMYQLIEHIEEVAQNLSEEIHEMEFLSSDFEDEQSEAFESTRVSTKEIQRSNASISSMYRFFSTVDEDNRPEKQNRSPLLQQATVS</sequence>
<name>A8PNF1_9COXI</name>
<accession>A8PNF1</accession>